<dbReference type="Proteomes" id="UP001152795">
    <property type="component" value="Unassembled WGS sequence"/>
</dbReference>
<gene>
    <name evidence="2" type="ORF">PACLA_8A045476</name>
</gene>
<feature type="compositionally biased region" description="Basic and acidic residues" evidence="1">
    <location>
        <begin position="88"/>
        <end position="120"/>
    </location>
</feature>
<dbReference type="Gene3D" id="3.90.70.120">
    <property type="match status" value="1"/>
</dbReference>
<feature type="compositionally biased region" description="Basic residues" evidence="1">
    <location>
        <begin position="76"/>
        <end position="87"/>
    </location>
</feature>
<keyword evidence="3" id="KW-1185">Reference proteome</keyword>
<dbReference type="AlphaFoldDB" id="A0A7D9HXX0"/>
<sequence>MALIKQMNTFFLFDSHARDSNGMPNPNGTAVVMKFNDILDLEQHFYFLSMELHTNLFEIVPVQLITSETNSERKARLSKAKQSRKQKHSDENDYNRQIRLQRGSESKKRKRSEETDSDRQIRLQKAKKFKKRKQQRKLKVIGEIGFRKLRSPKKESSQRKLTVRDNCDLRKIDFIKNKSVDKEYHSLNVKQANSRLFKYV</sequence>
<comment type="caution">
    <text evidence="2">The sequence shown here is derived from an EMBL/GenBank/DDBJ whole genome shotgun (WGS) entry which is preliminary data.</text>
</comment>
<reference evidence="2" key="1">
    <citation type="submission" date="2020-04" db="EMBL/GenBank/DDBJ databases">
        <authorList>
            <person name="Alioto T."/>
            <person name="Alioto T."/>
            <person name="Gomez Garrido J."/>
        </authorList>
    </citation>
    <scope>NUCLEOTIDE SEQUENCE</scope>
    <source>
        <strain evidence="2">A484AB</strain>
    </source>
</reference>
<accession>A0A7D9HXX0</accession>
<dbReference type="EMBL" id="CACRXK020002281">
    <property type="protein sequence ID" value="CAB3993548.1"/>
    <property type="molecule type" value="Genomic_DNA"/>
</dbReference>
<organism evidence="2 3">
    <name type="scientific">Paramuricea clavata</name>
    <name type="common">Red gorgonian</name>
    <name type="synonym">Violescent sea-whip</name>
    <dbReference type="NCBI Taxonomy" id="317549"/>
    <lineage>
        <taxon>Eukaryota</taxon>
        <taxon>Metazoa</taxon>
        <taxon>Cnidaria</taxon>
        <taxon>Anthozoa</taxon>
        <taxon>Octocorallia</taxon>
        <taxon>Malacalcyonacea</taxon>
        <taxon>Plexauridae</taxon>
        <taxon>Paramuricea</taxon>
    </lineage>
</organism>
<protein>
    <submittedName>
        <fullName evidence="2">Uncharacterized protein</fullName>
    </submittedName>
</protein>
<evidence type="ECO:0000256" key="1">
    <source>
        <dbReference type="SAM" id="MobiDB-lite"/>
    </source>
</evidence>
<dbReference type="OrthoDB" id="1728974at2759"/>
<name>A0A7D9HXX0_PARCT</name>
<feature type="region of interest" description="Disordered" evidence="1">
    <location>
        <begin position="70"/>
        <end position="120"/>
    </location>
</feature>
<proteinExistence type="predicted"/>
<evidence type="ECO:0000313" key="2">
    <source>
        <dbReference type="EMBL" id="CAB3993548.1"/>
    </source>
</evidence>
<evidence type="ECO:0000313" key="3">
    <source>
        <dbReference type="Proteomes" id="UP001152795"/>
    </source>
</evidence>